<evidence type="ECO:0000256" key="3">
    <source>
        <dbReference type="ARBA" id="ARBA00022448"/>
    </source>
</evidence>
<evidence type="ECO:0000256" key="6">
    <source>
        <dbReference type="ARBA" id="ARBA00022723"/>
    </source>
</evidence>
<evidence type="ECO:0000256" key="10">
    <source>
        <dbReference type="ARBA" id="ARBA00030448"/>
    </source>
</evidence>
<dbReference type="FunFam" id="1.10.760.10:FF:000021">
    <property type="entry name" value="Cytochrome c6, chloroplastic"/>
    <property type="match status" value="1"/>
</dbReference>
<keyword evidence="4" id="KW-0602">Photosynthesis</keyword>
<dbReference type="GO" id="GO:0020037">
    <property type="term" value="F:heme binding"/>
    <property type="evidence" value="ECO:0007669"/>
    <property type="project" value="InterPro"/>
</dbReference>
<gene>
    <name evidence="16" type="ORF">OT_ostta17g01035</name>
</gene>
<comment type="caution">
    <text evidence="16">The sequence shown here is derived from an EMBL/GenBank/DDBJ whole genome shotgun (WGS) entry which is preliminary data.</text>
</comment>
<evidence type="ECO:0000256" key="9">
    <source>
        <dbReference type="ARBA" id="ARBA00023078"/>
    </source>
</evidence>
<name>Q00TH6_OSTTA</name>
<evidence type="ECO:0000256" key="7">
    <source>
        <dbReference type="ARBA" id="ARBA00022982"/>
    </source>
</evidence>
<dbReference type="PANTHER" id="PTHR34688:SF2">
    <property type="entry name" value="CYTOCHROME C6, CHLOROPLASTIC"/>
    <property type="match status" value="1"/>
</dbReference>
<evidence type="ECO:0000256" key="2">
    <source>
        <dbReference type="ARBA" id="ARBA00009650"/>
    </source>
</evidence>
<dbReference type="EMBL" id="CAID01000017">
    <property type="protein sequence ID" value="CAL57840.1"/>
    <property type="molecule type" value="Genomic_DNA"/>
</dbReference>
<dbReference type="InterPro" id="IPR009056">
    <property type="entry name" value="Cyt_c-like_dom"/>
</dbReference>
<sequence>MSAFAVVATSTSRPAQASRTWTSSKTRIKCSPDRSHEQRPFEASAAPFVALAASAFLIGASPARAFDGDAAVTFSSKGCVGCHAAGGNVVNGSATLFTRDLERNGLTTKDDVARVIELGKGKMPGYGEACAPKGACTFGARLNAEEIDALATYVLEQAANDWK</sequence>
<feature type="region of interest" description="Disordered" evidence="14">
    <location>
        <begin position="17"/>
        <end position="39"/>
    </location>
</feature>
<evidence type="ECO:0000256" key="12">
    <source>
        <dbReference type="ARBA" id="ARBA00033211"/>
    </source>
</evidence>
<evidence type="ECO:0000256" key="11">
    <source>
        <dbReference type="ARBA" id="ARBA00031247"/>
    </source>
</evidence>
<evidence type="ECO:0000256" key="5">
    <source>
        <dbReference type="ARBA" id="ARBA00022617"/>
    </source>
</evidence>
<keyword evidence="7" id="KW-0249">Electron transport</keyword>
<dbReference type="InParanoid" id="Q00TH6"/>
<evidence type="ECO:0000313" key="17">
    <source>
        <dbReference type="Proteomes" id="UP000009170"/>
    </source>
</evidence>
<evidence type="ECO:0000256" key="14">
    <source>
        <dbReference type="SAM" id="MobiDB-lite"/>
    </source>
</evidence>
<proteinExistence type="inferred from homology"/>
<dbReference type="KEGG" id="ota:OT_ostta17g01035"/>
<keyword evidence="5 13" id="KW-0349">Heme</keyword>
<dbReference type="GO" id="GO:0005506">
    <property type="term" value="F:iron ion binding"/>
    <property type="evidence" value="ECO:0007669"/>
    <property type="project" value="InterPro"/>
</dbReference>
<evidence type="ECO:0000313" key="16">
    <source>
        <dbReference type="EMBL" id="CAL57840.1"/>
    </source>
</evidence>
<dbReference type="GO" id="GO:0015979">
    <property type="term" value="P:photosynthesis"/>
    <property type="evidence" value="ECO:0007669"/>
    <property type="project" value="UniProtKB-KW"/>
</dbReference>
<feature type="compositionally biased region" description="Basic and acidic residues" evidence="14">
    <location>
        <begin position="30"/>
        <end position="39"/>
    </location>
</feature>
<dbReference type="GeneID" id="9831293"/>
<protein>
    <recommendedName>
        <fullName evidence="12">Cytochrome c-553</fullName>
    </recommendedName>
    <alternativeName>
        <fullName evidence="11">Cytochrome c553</fullName>
    </alternativeName>
    <alternativeName>
        <fullName evidence="10">Soluble cytochrome f</fullName>
    </alternativeName>
</protein>
<comment type="similarity">
    <text evidence="2">Belongs to the cytochrome c family. PetJ subfamily.</text>
</comment>
<reference evidence="16 17" key="2">
    <citation type="journal article" date="2014" name="BMC Genomics">
        <title>An improved genome of the model marine alga Ostreococcus tauri unfolds by assessing Illumina de novo assemblies.</title>
        <authorList>
            <person name="Blanc-Mathieu R."/>
            <person name="Verhelst B."/>
            <person name="Derelle E."/>
            <person name="Rombauts S."/>
            <person name="Bouget F.Y."/>
            <person name="Carre I."/>
            <person name="Chateau A."/>
            <person name="Eyre-Walker A."/>
            <person name="Grimsley N."/>
            <person name="Moreau H."/>
            <person name="Piegu B."/>
            <person name="Rivals E."/>
            <person name="Schackwitz W."/>
            <person name="Van de Peer Y."/>
            <person name="Piganeau G."/>
        </authorList>
    </citation>
    <scope>NUCLEOTIDE SEQUENCE [LARGE SCALE GENOMIC DNA]</scope>
    <source>
        <strain evidence="17">OTTH 0595 / CCAP 157/2 / RCC745</strain>
    </source>
</reference>
<dbReference type="SUPFAM" id="SSF46626">
    <property type="entry name" value="Cytochrome c"/>
    <property type="match status" value="1"/>
</dbReference>
<accession>Q00TH6</accession>
<evidence type="ECO:0000256" key="13">
    <source>
        <dbReference type="PROSITE-ProRule" id="PRU00433"/>
    </source>
</evidence>
<feature type="domain" description="Cytochrome c" evidence="15">
    <location>
        <begin position="63"/>
        <end position="158"/>
    </location>
</feature>
<dbReference type="AlphaFoldDB" id="Q00TH6"/>
<evidence type="ECO:0000259" key="15">
    <source>
        <dbReference type="PROSITE" id="PS51007"/>
    </source>
</evidence>
<keyword evidence="8 13" id="KW-0408">Iron</keyword>
<evidence type="ECO:0000256" key="1">
    <source>
        <dbReference type="ARBA" id="ARBA00002347"/>
    </source>
</evidence>
<dbReference type="OrthoDB" id="1930491at2759"/>
<keyword evidence="9" id="KW-0793">Thylakoid</keyword>
<evidence type="ECO:0000256" key="8">
    <source>
        <dbReference type="ARBA" id="ARBA00023004"/>
    </source>
</evidence>
<dbReference type="Pfam" id="PF13442">
    <property type="entry name" value="Cytochrome_CBB3"/>
    <property type="match status" value="1"/>
</dbReference>
<keyword evidence="17" id="KW-1185">Reference proteome</keyword>
<reference evidence="17" key="1">
    <citation type="journal article" date="2006" name="Proc. Natl. Acad. Sci. U.S.A.">
        <title>Genome analysis of the smallest free-living eukaryote Ostreococcus tauri unveils many unique features.</title>
        <authorList>
            <person name="Derelle E."/>
            <person name="Ferraz C."/>
            <person name="Rombauts S."/>
            <person name="Rouze P."/>
            <person name="Worden A.Z."/>
            <person name="Robbens S."/>
            <person name="Partensky F."/>
            <person name="Degroeve S."/>
            <person name="Echeynie S."/>
            <person name="Cooke R."/>
            <person name="Saeys Y."/>
            <person name="Wuyts J."/>
            <person name="Jabbari K."/>
            <person name="Bowler C."/>
            <person name="Panaud O."/>
            <person name="Piegu B."/>
            <person name="Ball S.G."/>
            <person name="Ral J.-P."/>
            <person name="Bouget F.-Y."/>
            <person name="Piganeau G."/>
            <person name="De Baets B."/>
            <person name="Picard A."/>
            <person name="Delseny M."/>
            <person name="Demaille J."/>
            <person name="Van de Peer Y."/>
            <person name="Moreau H."/>
        </authorList>
    </citation>
    <scope>NUCLEOTIDE SEQUENCE [LARGE SCALE GENOMIC DNA]</scope>
    <source>
        <strain evidence="17">OTTH 0595 / CCAP 157/2 / RCC745</strain>
    </source>
</reference>
<evidence type="ECO:0000256" key="4">
    <source>
        <dbReference type="ARBA" id="ARBA00022531"/>
    </source>
</evidence>
<dbReference type="Gene3D" id="1.10.760.10">
    <property type="entry name" value="Cytochrome c-like domain"/>
    <property type="match status" value="1"/>
</dbReference>
<organism evidence="16 17">
    <name type="scientific">Ostreococcus tauri</name>
    <name type="common">Marine green alga</name>
    <dbReference type="NCBI Taxonomy" id="70448"/>
    <lineage>
        <taxon>Eukaryota</taxon>
        <taxon>Viridiplantae</taxon>
        <taxon>Chlorophyta</taxon>
        <taxon>Mamiellophyceae</taxon>
        <taxon>Mamiellales</taxon>
        <taxon>Bathycoccaceae</taxon>
        <taxon>Ostreococcus</taxon>
    </lineage>
</organism>
<dbReference type="InterPro" id="IPR036909">
    <property type="entry name" value="Cyt_c-like_dom_sf"/>
</dbReference>
<keyword evidence="3" id="KW-0813">Transport</keyword>
<dbReference type="FunCoup" id="Q00TH6">
    <property type="interactions" value="19"/>
</dbReference>
<dbReference type="GO" id="GO:0009055">
    <property type="term" value="F:electron transfer activity"/>
    <property type="evidence" value="ECO:0007669"/>
    <property type="project" value="InterPro"/>
</dbReference>
<dbReference type="Proteomes" id="UP000009170">
    <property type="component" value="Unassembled WGS sequence"/>
</dbReference>
<dbReference type="PANTHER" id="PTHR34688">
    <property type="entry name" value="CYTOCHROME C6, CHLOROPLASTIC"/>
    <property type="match status" value="1"/>
</dbReference>
<dbReference type="OMA" id="GKECAPK"/>
<dbReference type="PROSITE" id="PS51007">
    <property type="entry name" value="CYTC"/>
    <property type="match status" value="1"/>
</dbReference>
<dbReference type="RefSeq" id="XP_003083873.1">
    <property type="nucleotide sequence ID" value="XM_003083825.1"/>
</dbReference>
<comment type="function">
    <text evidence="1">Functions as an electron carrier between membrane-bound cytochrome b6-f and photosystem I in oxygenic photosynthesis.</text>
</comment>
<dbReference type="InterPro" id="IPR023655">
    <property type="entry name" value="Cyt_C6"/>
</dbReference>
<keyword evidence="6 13" id="KW-0479">Metal-binding</keyword>